<keyword evidence="2" id="KW-0732">Signal</keyword>
<organism evidence="4 5">
    <name type="scientific">Kibdelosporangium aridum</name>
    <dbReference type="NCBI Taxonomy" id="2030"/>
    <lineage>
        <taxon>Bacteria</taxon>
        <taxon>Bacillati</taxon>
        <taxon>Actinomycetota</taxon>
        <taxon>Actinomycetes</taxon>
        <taxon>Pseudonocardiales</taxon>
        <taxon>Pseudonocardiaceae</taxon>
        <taxon>Kibdelosporangium</taxon>
    </lineage>
</organism>
<dbReference type="InterPro" id="IPR037460">
    <property type="entry name" value="SEST-like"/>
</dbReference>
<dbReference type="Pfam" id="PF13472">
    <property type="entry name" value="Lipase_GDSL_2"/>
    <property type="match status" value="1"/>
</dbReference>
<dbReference type="OrthoDB" id="5503950at2"/>
<evidence type="ECO:0000259" key="3">
    <source>
        <dbReference type="Pfam" id="PF13472"/>
    </source>
</evidence>
<feature type="chain" id="PRO_5012054449" evidence="2">
    <location>
        <begin position="25"/>
        <end position="301"/>
    </location>
</feature>
<feature type="disulfide bond" evidence="1">
    <location>
        <begin position="57"/>
        <end position="86"/>
    </location>
</feature>
<dbReference type="SUPFAM" id="SSF52266">
    <property type="entry name" value="SGNH hydrolase"/>
    <property type="match status" value="1"/>
</dbReference>
<keyword evidence="5" id="KW-1185">Reference proteome</keyword>
<evidence type="ECO:0000313" key="5">
    <source>
        <dbReference type="Proteomes" id="UP000192674"/>
    </source>
</evidence>
<evidence type="ECO:0000256" key="1">
    <source>
        <dbReference type="PIRSR" id="PIRSR637460-2"/>
    </source>
</evidence>
<dbReference type="RefSeq" id="WP_160096861.1">
    <property type="nucleotide sequence ID" value="NZ_FWXV01000007.1"/>
</dbReference>
<accession>A0A1W2FHX8</accession>
<feature type="signal peptide" evidence="2">
    <location>
        <begin position="1"/>
        <end position="24"/>
    </location>
</feature>
<dbReference type="InterPro" id="IPR013830">
    <property type="entry name" value="SGNH_hydro"/>
</dbReference>
<dbReference type="Gene3D" id="3.40.50.1110">
    <property type="entry name" value="SGNH hydrolase"/>
    <property type="match status" value="1"/>
</dbReference>
<name>A0A1W2FHX8_KIBAR</name>
<keyword evidence="4" id="KW-0378">Hydrolase</keyword>
<reference evidence="4 5" key="1">
    <citation type="submission" date="2017-04" db="EMBL/GenBank/DDBJ databases">
        <authorList>
            <person name="Afonso C.L."/>
            <person name="Miller P.J."/>
            <person name="Scott M.A."/>
            <person name="Spackman E."/>
            <person name="Goraichik I."/>
            <person name="Dimitrov K.M."/>
            <person name="Suarez D.L."/>
            <person name="Swayne D.E."/>
        </authorList>
    </citation>
    <scope>NUCLEOTIDE SEQUENCE [LARGE SCALE GENOMIC DNA]</scope>
    <source>
        <strain evidence="4 5">DSM 43828</strain>
    </source>
</reference>
<dbReference type="GO" id="GO:0006629">
    <property type="term" value="P:lipid metabolic process"/>
    <property type="evidence" value="ECO:0007669"/>
    <property type="project" value="TreeGrafter"/>
</dbReference>
<dbReference type="CDD" id="cd01823">
    <property type="entry name" value="SEST_like"/>
    <property type="match status" value="1"/>
</dbReference>
<gene>
    <name evidence="4" type="ORF">SAMN05661093_06859</name>
</gene>
<evidence type="ECO:0000313" key="4">
    <source>
        <dbReference type="EMBL" id="SMD21480.1"/>
    </source>
</evidence>
<dbReference type="Proteomes" id="UP000192674">
    <property type="component" value="Unassembled WGS sequence"/>
</dbReference>
<feature type="disulfide bond" evidence="1">
    <location>
        <begin position="133"/>
        <end position="138"/>
    </location>
</feature>
<proteinExistence type="predicted"/>
<dbReference type="GO" id="GO:0016788">
    <property type="term" value="F:hydrolase activity, acting on ester bonds"/>
    <property type="evidence" value="ECO:0007669"/>
    <property type="project" value="InterPro"/>
</dbReference>
<dbReference type="InterPro" id="IPR036514">
    <property type="entry name" value="SGNH_hydro_sf"/>
</dbReference>
<dbReference type="EMBL" id="FWXV01000007">
    <property type="protein sequence ID" value="SMD21480.1"/>
    <property type="molecule type" value="Genomic_DNA"/>
</dbReference>
<protein>
    <submittedName>
        <fullName evidence="4">GDSL-like Lipase/Acylhydrolase family protein</fullName>
    </submittedName>
</protein>
<feature type="domain" description="SGNH hydrolase-type esterase" evidence="3">
    <location>
        <begin position="33"/>
        <end position="288"/>
    </location>
</feature>
<evidence type="ECO:0000256" key="2">
    <source>
        <dbReference type="SAM" id="SignalP"/>
    </source>
</evidence>
<keyword evidence="1" id="KW-1015">Disulfide bond</keyword>
<sequence>MRKLWAAVVAGVAVSTLVAPQASATSGSVNVVALGDSSASGTGAGDYLDGTGTPGGCWRSANSYSADLVAQLRATGRTVNFTNVTCSGAAIPDLGQQFKGQPPQLDSLKKDTNVVFLTVGGNDIGLAEYAGLCVQADCAGAPTDAVLQRTEALGKSMASLMFEIGKRSPQAKVVVTGYGRQMTPGENASNVPLDPICGPGVITTPERQDGAKIATKLDATLRLATHASRWGGVNSVYVSQFAKPGELTPEFTGHSLCEANVPYYRGFDALAPGQEGPEAVLHLNKPGHATLAALIKRKLIA</sequence>
<dbReference type="PANTHER" id="PTHR37981:SF1">
    <property type="entry name" value="SGNH HYDROLASE-TYPE ESTERASE DOMAIN-CONTAINING PROTEIN"/>
    <property type="match status" value="1"/>
</dbReference>
<dbReference type="PANTHER" id="PTHR37981">
    <property type="entry name" value="LIPASE 2"/>
    <property type="match status" value="1"/>
</dbReference>
<dbReference type="AlphaFoldDB" id="A0A1W2FHX8"/>